<dbReference type="PANTHER" id="PTHR23033">
    <property type="entry name" value="BETA1,3-GALACTOSYLTRANSFERASE"/>
    <property type="match status" value="1"/>
</dbReference>
<evidence type="ECO:0000256" key="6">
    <source>
        <dbReference type="ARBA" id="ARBA00022679"/>
    </source>
</evidence>
<protein>
    <recommendedName>
        <fullName evidence="4">N-acetylgalactosaminide beta-1,3-galactosyltransferase</fullName>
        <ecNumber evidence="4">2.4.1.122</ecNumber>
    </recommendedName>
</protein>
<accession>A0AAN6KI29</accession>
<dbReference type="EMBL" id="JAUJLE010000101">
    <property type="protein sequence ID" value="KAK0983569.1"/>
    <property type="molecule type" value="Genomic_DNA"/>
</dbReference>
<dbReference type="Gene3D" id="3.90.550.50">
    <property type="match status" value="1"/>
</dbReference>
<dbReference type="GO" id="GO:0016020">
    <property type="term" value="C:membrane"/>
    <property type="evidence" value="ECO:0007669"/>
    <property type="project" value="UniProtKB-SubCell"/>
</dbReference>
<comment type="similarity">
    <text evidence="3">Belongs to the glycosyltransferase 31 family. Beta3-Gal-T subfamily.</text>
</comment>
<keyword evidence="5" id="KW-0328">Glycosyltransferase</keyword>
<dbReference type="Pfam" id="PF02434">
    <property type="entry name" value="Fringe"/>
    <property type="match status" value="1"/>
</dbReference>
<evidence type="ECO:0000256" key="4">
    <source>
        <dbReference type="ARBA" id="ARBA00012557"/>
    </source>
</evidence>
<comment type="subcellular location">
    <subcellularLocation>
        <location evidence="1">Membrane</location>
        <topology evidence="1">Single-pass type II membrane protein</topology>
    </subcellularLocation>
</comment>
<evidence type="ECO:0000256" key="3">
    <source>
        <dbReference type="ARBA" id="ARBA00006462"/>
    </source>
</evidence>
<keyword evidence="11" id="KW-0472">Membrane</keyword>
<dbReference type="AlphaFoldDB" id="A0AAN6KI29"/>
<dbReference type="GO" id="GO:0016263">
    <property type="term" value="F:glycoprotein-N-acetylgalactosamine 3-beta-galactosyltransferase activity"/>
    <property type="evidence" value="ECO:0007669"/>
    <property type="project" value="UniProtKB-EC"/>
</dbReference>
<dbReference type="Proteomes" id="UP001175353">
    <property type="component" value="Unassembled WGS sequence"/>
</dbReference>
<dbReference type="GO" id="GO:0000166">
    <property type="term" value="F:nucleotide binding"/>
    <property type="evidence" value="ECO:0007669"/>
    <property type="project" value="UniProtKB-KW"/>
</dbReference>
<evidence type="ECO:0000256" key="8">
    <source>
        <dbReference type="ARBA" id="ARBA00022741"/>
    </source>
</evidence>
<keyword evidence="6" id="KW-0808">Transferase</keyword>
<organism evidence="13 14">
    <name type="scientific">Friedmanniomyces endolithicus</name>
    <dbReference type="NCBI Taxonomy" id="329885"/>
    <lineage>
        <taxon>Eukaryota</taxon>
        <taxon>Fungi</taxon>
        <taxon>Dikarya</taxon>
        <taxon>Ascomycota</taxon>
        <taxon>Pezizomycotina</taxon>
        <taxon>Dothideomycetes</taxon>
        <taxon>Dothideomycetidae</taxon>
        <taxon>Mycosphaerellales</taxon>
        <taxon>Teratosphaeriaceae</taxon>
        <taxon>Friedmanniomyces</taxon>
    </lineage>
</organism>
<proteinExistence type="inferred from homology"/>
<evidence type="ECO:0000256" key="11">
    <source>
        <dbReference type="ARBA" id="ARBA00023136"/>
    </source>
</evidence>
<reference evidence="13" key="1">
    <citation type="submission" date="2023-06" db="EMBL/GenBank/DDBJ databases">
        <title>Black Yeasts Isolated from many extreme environments.</title>
        <authorList>
            <person name="Coleine C."/>
            <person name="Stajich J.E."/>
            <person name="Selbmann L."/>
        </authorList>
    </citation>
    <scope>NUCLEOTIDE SEQUENCE</scope>
    <source>
        <strain evidence="13">CCFEE 5200</strain>
    </source>
</reference>
<evidence type="ECO:0000256" key="10">
    <source>
        <dbReference type="ARBA" id="ARBA00022989"/>
    </source>
</evidence>
<evidence type="ECO:0000256" key="1">
    <source>
        <dbReference type="ARBA" id="ARBA00004606"/>
    </source>
</evidence>
<evidence type="ECO:0000313" key="14">
    <source>
        <dbReference type="Proteomes" id="UP001175353"/>
    </source>
</evidence>
<evidence type="ECO:0000313" key="13">
    <source>
        <dbReference type="EMBL" id="KAK0983569.1"/>
    </source>
</evidence>
<keyword evidence="9" id="KW-0735">Signal-anchor</keyword>
<evidence type="ECO:0000256" key="9">
    <source>
        <dbReference type="ARBA" id="ARBA00022968"/>
    </source>
</evidence>
<dbReference type="InterPro" id="IPR003378">
    <property type="entry name" value="Fringe-like_glycosylTrfase"/>
</dbReference>
<comment type="caution">
    <text evidence="13">The sequence shown here is derived from an EMBL/GenBank/DDBJ whole genome shotgun (WGS) entry which is preliminary data.</text>
</comment>
<sequence>MAASSYMACNRATTTRLSILFLLLVGLFLFRDLWLPDSSSYEPRPPPLQAASPDTEYAGTLQVHNSTATKSAASFSQSCASVPGADKVLVLLKTGATELYQKLPIHVVTTFTCVPHYMVFSDLAQTFAGLPIHDAVAPVSSHFREHHGDFELYRKLQQYQREGQDMSNLKGDGGWNLDKWKFLPMLFQAFEQAEKLDGIEWFFVMEADTSVSWTNLLQWLETMDPKEPHYLGAQNVIGDTTFAHGGSGVVLSRRTADLMLQRRDSMGKAAYAEKWEEETSTSCCGDEIIARAFKDAGVELTPAWPLIQGETVNSIDWTENHWCTPAITWHHVSPLEVDLLFQFQSEWVETHGWSEPYLYHHVFDHFIARHVAVNRTEWNNISKDQKYISASLAQAEDRDFWALEEYEQASVESAEACAEACGRKGEWECLQWMFTPGRCYLGKDLRFGRSDEREGEHWVSGWVRERLERFEERFAGSGDFGRTPSAGGDYLVL</sequence>
<evidence type="ECO:0000256" key="7">
    <source>
        <dbReference type="ARBA" id="ARBA00022692"/>
    </source>
</evidence>
<dbReference type="InterPro" id="IPR026050">
    <property type="entry name" value="C1GALT1/C1GALT1_chp1"/>
</dbReference>
<comment type="pathway">
    <text evidence="2">Protein modification; protein glycosylation.</text>
</comment>
<name>A0AAN6KI29_9PEZI</name>
<dbReference type="PANTHER" id="PTHR23033:SF47">
    <property type="entry name" value="APPLE DOMAIN-CONTAINING PROTEIN-RELATED"/>
    <property type="match status" value="1"/>
</dbReference>
<keyword evidence="8" id="KW-0547">Nucleotide-binding</keyword>
<dbReference type="EC" id="2.4.1.122" evidence="4"/>
<keyword evidence="7" id="KW-0812">Transmembrane</keyword>
<evidence type="ECO:0000256" key="2">
    <source>
        <dbReference type="ARBA" id="ARBA00004922"/>
    </source>
</evidence>
<keyword evidence="10" id="KW-1133">Transmembrane helix</keyword>
<feature type="domain" description="Fringe-like glycosyltransferase" evidence="12">
    <location>
        <begin position="197"/>
        <end position="261"/>
    </location>
</feature>
<gene>
    <name evidence="13" type="ORF">LTR91_011217</name>
</gene>
<dbReference type="Gene3D" id="3.50.4.10">
    <property type="entry name" value="Hepatocyte Growth Factor"/>
    <property type="match status" value="1"/>
</dbReference>
<keyword evidence="14" id="KW-1185">Reference proteome</keyword>
<evidence type="ECO:0000259" key="12">
    <source>
        <dbReference type="Pfam" id="PF02434"/>
    </source>
</evidence>
<evidence type="ECO:0000256" key="5">
    <source>
        <dbReference type="ARBA" id="ARBA00022676"/>
    </source>
</evidence>